<dbReference type="EMBL" id="MLIQ01000011">
    <property type="protein sequence ID" value="OHU60139.1"/>
    <property type="molecule type" value="Genomic_DNA"/>
</dbReference>
<dbReference type="RefSeq" id="WP_057969803.1">
    <property type="nucleotide sequence ID" value="NZ_MLII01000028.1"/>
</dbReference>
<sequence>MNLKRRTKIGLPPVNPLAPSGAPAPKANASQAELRDRRRKRLAIHYTRTFSVSAEFEAVCMPTAHQISQLKDPLSMRRDIEAVLDAVHALMDSMVRLLTESKTADAGVTRRLVADLAVRPRLPEITDAQIISGSWVSKLTAWVEPYSGDLAALLGRALPPGHDGLRGNPSASERIERALRGLDAAVLTAERRLPKVLARQALPSIEDHNRQQRERQDAERANRVLAKLGART</sequence>
<evidence type="ECO:0000313" key="2">
    <source>
        <dbReference type="EMBL" id="OHU60139.1"/>
    </source>
</evidence>
<organism evidence="2 3">
    <name type="scientific">Mycobacteroides chelonae</name>
    <name type="common">Mycobacterium chelonae</name>
    <dbReference type="NCBI Taxonomy" id="1774"/>
    <lineage>
        <taxon>Bacteria</taxon>
        <taxon>Bacillati</taxon>
        <taxon>Actinomycetota</taxon>
        <taxon>Actinomycetes</taxon>
        <taxon>Mycobacteriales</taxon>
        <taxon>Mycobacteriaceae</taxon>
        <taxon>Mycobacteroides</taxon>
    </lineage>
</organism>
<protein>
    <submittedName>
        <fullName evidence="2">Uncharacterized protein</fullName>
    </submittedName>
</protein>
<evidence type="ECO:0000256" key="1">
    <source>
        <dbReference type="SAM" id="MobiDB-lite"/>
    </source>
</evidence>
<gene>
    <name evidence="2" type="ORF">BKG82_06555</name>
</gene>
<name>A0A1S1LU14_MYCCH</name>
<reference evidence="2 3" key="1">
    <citation type="submission" date="2016-10" db="EMBL/GenBank/DDBJ databases">
        <title>Evaluation of Human, Veterinary and Environmental Mycobacterium chelonae Isolates by Core Genome Phylogenomic Analysis, Targeted Gene Comparison, and Anti-microbial Susceptibility Patterns: A Tale of Mistaken Identities.</title>
        <authorList>
            <person name="Fogelson S.B."/>
            <person name="Camus A.C."/>
            <person name="Lorenz W."/>
            <person name="Vasireddy R."/>
            <person name="Vasireddy S."/>
            <person name="Smith T."/>
            <person name="Brown-Elliott B.A."/>
            <person name="Wallace R.J.Jr."/>
            <person name="Hasan N.A."/>
            <person name="Reischl U."/>
            <person name="Sanchez S."/>
        </authorList>
    </citation>
    <scope>NUCLEOTIDE SEQUENCE [LARGE SCALE GENOMIC DNA]</scope>
    <source>
        <strain evidence="2 3">15515</strain>
    </source>
</reference>
<feature type="region of interest" description="Disordered" evidence="1">
    <location>
        <begin position="1"/>
        <end position="34"/>
    </location>
</feature>
<evidence type="ECO:0000313" key="3">
    <source>
        <dbReference type="Proteomes" id="UP000180043"/>
    </source>
</evidence>
<proteinExistence type="predicted"/>
<dbReference type="AlphaFoldDB" id="A0A1S1LU14"/>
<dbReference type="Proteomes" id="UP000180043">
    <property type="component" value="Unassembled WGS sequence"/>
</dbReference>
<accession>A0A1S1LU14</accession>
<comment type="caution">
    <text evidence="2">The sequence shown here is derived from an EMBL/GenBank/DDBJ whole genome shotgun (WGS) entry which is preliminary data.</text>
</comment>